<evidence type="ECO:0000256" key="4">
    <source>
        <dbReference type="ARBA" id="ARBA00022989"/>
    </source>
</evidence>
<feature type="transmembrane region" description="Helical" evidence="7">
    <location>
        <begin position="321"/>
        <end position="339"/>
    </location>
</feature>
<feature type="transmembrane region" description="Helical" evidence="7">
    <location>
        <begin position="411"/>
        <end position="432"/>
    </location>
</feature>
<feature type="transmembrane region" description="Helical" evidence="7">
    <location>
        <begin position="256"/>
        <end position="277"/>
    </location>
</feature>
<feature type="transmembrane region" description="Helical" evidence="7">
    <location>
        <begin position="289"/>
        <end position="309"/>
    </location>
</feature>
<protein>
    <submittedName>
        <fullName evidence="9 11">Oxalate:formate antiporter</fullName>
    </submittedName>
</protein>
<evidence type="ECO:0000256" key="1">
    <source>
        <dbReference type="ARBA" id="ARBA00004141"/>
    </source>
</evidence>
<dbReference type="OrthoDB" id="410267at2759"/>
<dbReference type="Pfam" id="PF07690">
    <property type="entry name" value="MFS_1"/>
    <property type="match status" value="2"/>
</dbReference>
<feature type="domain" description="Major facilitator superfamily (MFS) profile" evidence="8">
    <location>
        <begin position="7"/>
        <end position="437"/>
    </location>
</feature>
<feature type="transmembrane region" description="Helical" evidence="7">
    <location>
        <begin position="383"/>
        <end position="405"/>
    </location>
</feature>
<feature type="transmembrane region" description="Helical" evidence="7">
    <location>
        <begin position="101"/>
        <end position="122"/>
    </location>
</feature>
<comment type="subcellular location">
    <subcellularLocation>
        <location evidence="1">Membrane</location>
        <topology evidence="1">Multi-pass membrane protein</topology>
    </subcellularLocation>
</comment>
<evidence type="ECO:0000256" key="5">
    <source>
        <dbReference type="ARBA" id="ARBA00023136"/>
    </source>
</evidence>
<feature type="transmembrane region" description="Helical" evidence="7">
    <location>
        <begin position="134"/>
        <end position="154"/>
    </location>
</feature>
<feature type="transmembrane region" description="Helical" evidence="7">
    <location>
        <begin position="47"/>
        <end position="68"/>
    </location>
</feature>
<accession>A0A068WKB3</accession>
<evidence type="ECO:0000313" key="11">
    <source>
        <dbReference type="WBParaSite" id="EgrG_000586800"/>
    </source>
</evidence>
<keyword evidence="3 7" id="KW-0812">Transmembrane</keyword>
<evidence type="ECO:0000256" key="7">
    <source>
        <dbReference type="SAM" id="Phobius"/>
    </source>
</evidence>
<evidence type="ECO:0000313" key="9">
    <source>
        <dbReference type="EMBL" id="CDS18118.1"/>
    </source>
</evidence>
<keyword evidence="5 7" id="KW-0472">Membrane</keyword>
<feature type="transmembrane region" description="Helical" evidence="7">
    <location>
        <begin position="75"/>
        <end position="95"/>
    </location>
</feature>
<dbReference type="Gene3D" id="1.20.1250.20">
    <property type="entry name" value="MFS general substrate transporter like domains"/>
    <property type="match status" value="2"/>
</dbReference>
<dbReference type="WBParaSite" id="EgrG_000586800">
    <property type="protein sequence ID" value="EgrG_000586800"/>
    <property type="gene ID" value="EgrG_000586800"/>
</dbReference>
<evidence type="ECO:0000256" key="3">
    <source>
        <dbReference type="ARBA" id="ARBA00022692"/>
    </source>
</evidence>
<evidence type="ECO:0000259" key="8">
    <source>
        <dbReference type="PROSITE" id="PS50850"/>
    </source>
</evidence>
<dbReference type="GO" id="GO:0016020">
    <property type="term" value="C:membrane"/>
    <property type="evidence" value="ECO:0007669"/>
    <property type="project" value="UniProtKB-SubCell"/>
</dbReference>
<dbReference type="PROSITE" id="PS50850">
    <property type="entry name" value="MFS"/>
    <property type="match status" value="1"/>
</dbReference>
<evidence type="ECO:0000313" key="10">
    <source>
        <dbReference type="Proteomes" id="UP000492820"/>
    </source>
</evidence>
<proteinExistence type="predicted"/>
<dbReference type="InterPro" id="IPR011701">
    <property type="entry name" value="MFS"/>
</dbReference>
<dbReference type="GO" id="GO:0022857">
    <property type="term" value="F:transmembrane transporter activity"/>
    <property type="evidence" value="ECO:0007669"/>
    <property type="project" value="InterPro"/>
</dbReference>
<dbReference type="AlphaFoldDB" id="A0A068WKB3"/>
<reference evidence="9 10" key="1">
    <citation type="journal article" date="2013" name="Nature">
        <title>The genomes of four tapeworm species reveal adaptations to parasitism.</title>
        <authorList>
            <person name="Tsai I.J."/>
            <person name="Zarowiecki M."/>
            <person name="Holroyd N."/>
            <person name="Garciarrubio A."/>
            <person name="Sanchez-Flores A."/>
            <person name="Brooks K.L."/>
            <person name="Tracey A."/>
            <person name="Bobes R.J."/>
            <person name="Fragoso G."/>
            <person name="Sciutto E."/>
            <person name="Aslett M."/>
            <person name="Beasley H."/>
            <person name="Bennett H.M."/>
            <person name="Cai J."/>
            <person name="Camicia F."/>
            <person name="Clark R."/>
            <person name="Cucher M."/>
            <person name="De Silva N."/>
            <person name="Day T.A."/>
            <person name="Deplazes P."/>
            <person name="Estrada K."/>
            <person name="Fernandez C."/>
            <person name="Holland P.W."/>
            <person name="Hou J."/>
            <person name="Hu S."/>
            <person name="Huckvale T."/>
            <person name="Hung S.S."/>
            <person name="Kamenetzky L."/>
            <person name="Keane J.A."/>
            <person name="Kiss F."/>
            <person name="Koziol U."/>
            <person name="Lambert O."/>
            <person name="Liu K."/>
            <person name="Luo X."/>
            <person name="Luo Y."/>
            <person name="Macchiaroli N."/>
            <person name="Nichol S."/>
            <person name="Paps J."/>
            <person name="Parkinson J."/>
            <person name="Pouchkina-Stantcheva N."/>
            <person name="Riddiford N."/>
            <person name="Rosenzvit M."/>
            <person name="Salinas G."/>
            <person name="Wasmuth J.D."/>
            <person name="Zamanian M."/>
            <person name="Zheng Y."/>
            <person name="Cai X."/>
            <person name="Soberon X."/>
            <person name="Olson P.D."/>
            <person name="Laclette J.P."/>
            <person name="Brehm K."/>
            <person name="Berriman M."/>
            <person name="Garciarrubio A."/>
            <person name="Bobes R.J."/>
            <person name="Fragoso G."/>
            <person name="Sanchez-Flores A."/>
            <person name="Estrada K."/>
            <person name="Cevallos M.A."/>
            <person name="Morett E."/>
            <person name="Gonzalez V."/>
            <person name="Portillo T."/>
            <person name="Ochoa-Leyva A."/>
            <person name="Jose M.V."/>
            <person name="Sciutto E."/>
            <person name="Landa A."/>
            <person name="Jimenez L."/>
            <person name="Valdes V."/>
            <person name="Carrero J.C."/>
            <person name="Larralde C."/>
            <person name="Morales-Montor J."/>
            <person name="Limon-Lason J."/>
            <person name="Soberon X."/>
            <person name="Laclette J.P."/>
        </authorList>
    </citation>
    <scope>NUCLEOTIDE SEQUENCE [LARGE SCALE GENOMIC DNA]</scope>
</reference>
<dbReference type="SUPFAM" id="SSF103473">
    <property type="entry name" value="MFS general substrate transporter"/>
    <property type="match status" value="1"/>
</dbReference>
<feature type="compositionally biased region" description="Polar residues" evidence="6">
    <location>
        <begin position="214"/>
        <end position="227"/>
    </location>
</feature>
<dbReference type="InterPro" id="IPR020846">
    <property type="entry name" value="MFS_dom"/>
</dbReference>
<reference evidence="9" key="2">
    <citation type="submission" date="2014-06" db="EMBL/GenBank/DDBJ databases">
        <authorList>
            <person name="Aslett M."/>
        </authorList>
    </citation>
    <scope>NUCLEOTIDE SEQUENCE</scope>
</reference>
<dbReference type="InterPro" id="IPR036259">
    <property type="entry name" value="MFS_trans_sf"/>
</dbReference>
<feature type="transmembrane region" description="Helical" evidence="7">
    <location>
        <begin position="351"/>
        <end position="371"/>
    </location>
</feature>
<keyword evidence="2" id="KW-0813">Transport</keyword>
<dbReference type="PANTHER" id="PTHR43385">
    <property type="entry name" value="RIBOFLAVIN TRANSPORTER RIBJ"/>
    <property type="match status" value="1"/>
</dbReference>
<dbReference type="InterPro" id="IPR052983">
    <property type="entry name" value="MFS_Riboflavin_Transporter"/>
</dbReference>
<dbReference type="Proteomes" id="UP000492820">
    <property type="component" value="Unassembled WGS sequence"/>
</dbReference>
<dbReference type="PANTHER" id="PTHR43385:SF1">
    <property type="entry name" value="RIBOFLAVIN TRANSPORTER RIBJ"/>
    <property type="match status" value="1"/>
</dbReference>
<name>A0A068WKB3_ECHGR</name>
<evidence type="ECO:0000256" key="6">
    <source>
        <dbReference type="SAM" id="MobiDB-lite"/>
    </source>
</evidence>
<organism evidence="9">
    <name type="scientific">Echinococcus granulosus</name>
    <name type="common">Hydatid tapeworm</name>
    <dbReference type="NCBI Taxonomy" id="6210"/>
    <lineage>
        <taxon>Eukaryota</taxon>
        <taxon>Metazoa</taxon>
        <taxon>Spiralia</taxon>
        <taxon>Lophotrochozoa</taxon>
        <taxon>Platyhelminthes</taxon>
        <taxon>Cestoda</taxon>
        <taxon>Eucestoda</taxon>
        <taxon>Cyclophyllidea</taxon>
        <taxon>Taeniidae</taxon>
        <taxon>Echinococcus</taxon>
        <taxon>Echinococcus granulosus group</taxon>
    </lineage>
</organism>
<reference evidence="11" key="3">
    <citation type="submission" date="2020-10" db="UniProtKB">
        <authorList>
            <consortium name="WormBaseParasite"/>
        </authorList>
    </citation>
    <scope>IDENTIFICATION</scope>
</reference>
<feature type="transmembrane region" description="Helical" evidence="7">
    <location>
        <begin position="7"/>
        <end position="27"/>
    </location>
</feature>
<feature type="region of interest" description="Disordered" evidence="6">
    <location>
        <begin position="210"/>
        <end position="244"/>
    </location>
</feature>
<dbReference type="EMBL" id="LK028578">
    <property type="protein sequence ID" value="CDS18118.1"/>
    <property type="molecule type" value="Genomic_DNA"/>
</dbReference>
<sequence length="484" mass="52931">MKTLPYRGILCVIGGFLYHLALGYFYTAGNMNPYVAQFMKIESSQTSWFSSTILALQATIMPLGAYLTTKISYRWVLLAGLIFSSGGILLTRLSVYSGLGLYILTYCILFGIGMGLPYSVIFSIASSWFPHKRATVVGIISAGFGLGALVFIPIQTRIINPDNLHTVNGTFPREVIERVPKAFLVLGGIVLGLEVVATILLQQKPEAKSDDLSTESSVDAPTSSQISGDIMIEPKPDPPKGPKSHTVGEAMKCIDFYLLWGIVFLDIISVVLLTSTYKIYGLQSKFDDQFLSAVATVSAAFNCLGRVFWGFMVDRFSSKCPMMCFLLLWAVTFITFPYVTAGSAGRPLYAIWVFVLFFSLSAHFVVVPGTCTRIFGPLHMATIYGLVYFATCPSALLTAAIISQFKLAGQWIPVYTLCGCTCLIAFILALFIRDKDAHCVGFTNNICAAICDPLRKGYLEETLEDLDETFESDGPSSIALQKSA</sequence>
<keyword evidence="4 7" id="KW-1133">Transmembrane helix</keyword>
<gene>
    <name evidence="9" type="ORF">EgrG_000586800</name>
</gene>
<feature type="transmembrane region" description="Helical" evidence="7">
    <location>
        <begin position="182"/>
        <end position="201"/>
    </location>
</feature>
<evidence type="ECO:0000256" key="2">
    <source>
        <dbReference type="ARBA" id="ARBA00022448"/>
    </source>
</evidence>